<name>A0A0E0F0N7_9ORYZ</name>
<dbReference type="EnsemblPlants" id="OMERI10G14130.5">
    <property type="protein sequence ID" value="OMERI10G14130.5"/>
    <property type="gene ID" value="OMERI10G14130"/>
</dbReference>
<accession>A0A0E0F0N7</accession>
<dbReference type="Proteomes" id="UP000008021">
    <property type="component" value="Chromosome 10"/>
</dbReference>
<evidence type="ECO:0000256" key="1">
    <source>
        <dbReference type="SAM" id="Coils"/>
    </source>
</evidence>
<keyword evidence="4" id="KW-1185">Reference proteome</keyword>
<reference evidence="3" key="1">
    <citation type="submission" date="2015-04" db="UniProtKB">
        <authorList>
            <consortium name="EnsemblPlants"/>
        </authorList>
    </citation>
    <scope>IDENTIFICATION</scope>
</reference>
<feature type="compositionally biased region" description="Polar residues" evidence="2">
    <location>
        <begin position="601"/>
        <end position="613"/>
    </location>
</feature>
<dbReference type="AlphaFoldDB" id="A0A0E0F0N7"/>
<proteinExistence type="predicted"/>
<feature type="coiled-coil region" evidence="1">
    <location>
        <begin position="466"/>
        <end position="500"/>
    </location>
</feature>
<protein>
    <submittedName>
        <fullName evidence="3">Uncharacterized protein</fullName>
    </submittedName>
</protein>
<feature type="compositionally biased region" description="Basic and acidic residues" evidence="2">
    <location>
        <begin position="587"/>
        <end position="600"/>
    </location>
</feature>
<feature type="coiled-coil region" evidence="1">
    <location>
        <begin position="1"/>
        <end position="112"/>
    </location>
</feature>
<organism evidence="3">
    <name type="scientific">Oryza meridionalis</name>
    <dbReference type="NCBI Taxonomy" id="40149"/>
    <lineage>
        <taxon>Eukaryota</taxon>
        <taxon>Viridiplantae</taxon>
        <taxon>Streptophyta</taxon>
        <taxon>Embryophyta</taxon>
        <taxon>Tracheophyta</taxon>
        <taxon>Spermatophyta</taxon>
        <taxon>Magnoliopsida</taxon>
        <taxon>Liliopsida</taxon>
        <taxon>Poales</taxon>
        <taxon>Poaceae</taxon>
        <taxon>BOP clade</taxon>
        <taxon>Oryzoideae</taxon>
        <taxon>Oryzeae</taxon>
        <taxon>Oryzinae</taxon>
        <taxon>Oryza</taxon>
    </lineage>
</organism>
<feature type="compositionally biased region" description="Basic and acidic residues" evidence="2">
    <location>
        <begin position="655"/>
        <end position="666"/>
    </location>
</feature>
<reference evidence="3" key="2">
    <citation type="submission" date="2018-05" db="EMBL/GenBank/DDBJ databases">
        <title>OmerRS3 (Oryza meridionalis Reference Sequence Version 3).</title>
        <authorList>
            <person name="Zhang J."/>
            <person name="Kudrna D."/>
            <person name="Lee S."/>
            <person name="Talag J."/>
            <person name="Welchert J."/>
            <person name="Wing R.A."/>
        </authorList>
    </citation>
    <scope>NUCLEOTIDE SEQUENCE [LARGE SCALE GENOMIC DNA]</scope>
    <source>
        <strain evidence="3">cv. OR44</strain>
    </source>
</reference>
<dbReference type="Gramene" id="OMERI10G14130.5">
    <property type="protein sequence ID" value="OMERI10G14130.5"/>
    <property type="gene ID" value="OMERI10G14130"/>
</dbReference>
<evidence type="ECO:0000313" key="4">
    <source>
        <dbReference type="Proteomes" id="UP000008021"/>
    </source>
</evidence>
<feature type="region of interest" description="Disordered" evidence="2">
    <location>
        <begin position="642"/>
        <end position="666"/>
    </location>
</feature>
<evidence type="ECO:0000313" key="3">
    <source>
        <dbReference type="EnsemblPlants" id="OMERI10G14130.5"/>
    </source>
</evidence>
<dbReference type="PANTHER" id="PTHR47270">
    <property type="entry name" value="PROTEIN MLP1-LIKE"/>
    <property type="match status" value="1"/>
</dbReference>
<dbReference type="PANTHER" id="PTHR47270:SF12">
    <property type="entry name" value="OS10G0547000 PROTEIN"/>
    <property type="match status" value="1"/>
</dbReference>
<feature type="coiled-coil region" evidence="1">
    <location>
        <begin position="162"/>
        <end position="330"/>
    </location>
</feature>
<feature type="coiled-coil region" evidence="1">
    <location>
        <begin position="376"/>
        <end position="410"/>
    </location>
</feature>
<feature type="region of interest" description="Disordered" evidence="2">
    <location>
        <begin position="587"/>
        <end position="616"/>
    </location>
</feature>
<keyword evidence="1" id="KW-0175">Coiled coil</keyword>
<sequence length="744" mass="84797">MDESRSLITNLKDELEQVEAQKVELKLQMDESRSLITNLKDELEQVEAQKVELKLQMDESRSLITNLKDELEQVEAQKVELKENQLESHRRLSEVQEDSEALRRSNAKLQATVDHVVEECKSLQTLTADLKKQKLEVHGYASHLEQELEQSKRKTMDFCKTLESLEAKLSSLQEDISLKEQSLLSELENIFQEHKEHEERIDRVHLLLNKIEKEKTVELSNLEREVISLTAQLSSTEEERESSTLDTIREVSILRADKAKLEANLEDVNAQMIHYESQLEDLRESKTKIKDLVDSLNASKQNEEMLTTDVDNMRRSIEAARSNEDNLRKTLCELELKSKSSDYEKQQIIEEISVLKIQVHKIAGLQDEVLTLQSSLDEAKFEKGKLEGLIQSLSEECEELKAQKGMLTDKVSCMQDTLNAANEGKQIEISAQTKLVMLGDEPPVKETSDVLEAELKSELSIIRGANSEYQQKIYSLQKENEDLTRRNQLMEKELDLKTSQNKDENTNKQDTLNAANEGKQIEISAQTKLVMLGDEPPVKETSDVLEAELKSELSIIRGANSEYQQKIHSLQKENEDLTRRNQLMEKELDLKTSQNKDENTNKQGNDANENGDSPVNEVPELQSKIQLLETRLAEALEENKLYRGQLKSPMPEGKSASKDGKENDDDKISQLESELKDMQERLLNVSLQYAEVEAQREELVMELKTANAKKGRSCKNFTSHVMAVTVTVVAWPFLALCIPAPVNG</sequence>
<evidence type="ECO:0000256" key="2">
    <source>
        <dbReference type="SAM" id="MobiDB-lite"/>
    </source>
</evidence>